<evidence type="ECO:0000259" key="7">
    <source>
        <dbReference type="PROSITE" id="PS50052"/>
    </source>
</evidence>
<keyword evidence="3" id="KW-0808">Transferase</keyword>
<accession>A0A151I6R0</accession>
<feature type="domain" description="Guanylate kinase-like" evidence="7">
    <location>
        <begin position="21"/>
        <end position="203"/>
    </location>
</feature>
<reference evidence="8 9" key="1">
    <citation type="submission" date="2016-03" db="EMBL/GenBank/DDBJ databases">
        <title>Cyphomyrmex costatus WGS genome.</title>
        <authorList>
            <person name="Nygaard S."/>
            <person name="Hu H."/>
            <person name="Boomsma J."/>
            <person name="Zhang G."/>
        </authorList>
    </citation>
    <scope>NUCLEOTIDE SEQUENCE [LARGE SCALE GENOMIC DNA]</scope>
    <source>
        <strain evidence="8">MS0001</strain>
        <tissue evidence="8">Whole body</tissue>
    </source>
</reference>
<keyword evidence="4" id="KW-0547">Nucleotide-binding</keyword>
<dbReference type="InterPro" id="IPR008144">
    <property type="entry name" value="Guanylate_kin-like_dom"/>
</dbReference>
<dbReference type="Gene3D" id="3.40.50.300">
    <property type="entry name" value="P-loop containing nucleotide triphosphate hydrolases"/>
    <property type="match status" value="1"/>
</dbReference>
<organism evidence="8 9">
    <name type="scientific">Cyphomyrmex costatus</name>
    <dbReference type="NCBI Taxonomy" id="456900"/>
    <lineage>
        <taxon>Eukaryota</taxon>
        <taxon>Metazoa</taxon>
        <taxon>Ecdysozoa</taxon>
        <taxon>Arthropoda</taxon>
        <taxon>Hexapoda</taxon>
        <taxon>Insecta</taxon>
        <taxon>Pterygota</taxon>
        <taxon>Neoptera</taxon>
        <taxon>Endopterygota</taxon>
        <taxon>Hymenoptera</taxon>
        <taxon>Apocrita</taxon>
        <taxon>Aculeata</taxon>
        <taxon>Formicoidea</taxon>
        <taxon>Formicidae</taxon>
        <taxon>Myrmicinae</taxon>
        <taxon>Cyphomyrmex</taxon>
    </lineage>
</organism>
<dbReference type="CDD" id="cd00071">
    <property type="entry name" value="GMPK"/>
    <property type="match status" value="1"/>
</dbReference>
<dbReference type="FunFam" id="3.40.50.300:FF:000776">
    <property type="entry name" value="Guanylate kinase 2"/>
    <property type="match status" value="1"/>
</dbReference>
<dbReference type="GO" id="GO:0005829">
    <property type="term" value="C:cytosol"/>
    <property type="evidence" value="ECO:0007669"/>
    <property type="project" value="TreeGrafter"/>
</dbReference>
<dbReference type="EMBL" id="KQ978473">
    <property type="protein sequence ID" value="KYM93705.1"/>
    <property type="molecule type" value="Genomic_DNA"/>
</dbReference>
<dbReference type="Pfam" id="PF00625">
    <property type="entry name" value="Guanylate_kin"/>
    <property type="match status" value="1"/>
</dbReference>
<evidence type="ECO:0000313" key="9">
    <source>
        <dbReference type="Proteomes" id="UP000078542"/>
    </source>
</evidence>
<comment type="similarity">
    <text evidence="1">Belongs to the guanylate kinase family.</text>
</comment>
<sequence length="221" mass="25514">MPIQWLRTIKIGYCSMIHKGPRPLVLCGPSGSGKSTLIKQLFDEFPDTFKFSVSHTTRMPRPGEEEGVHYYFTDKEKMQKQIENREFIETAVFSGNLYGTSKQAVEDVQRLGKICVLDIDIEGVKQIKRIDLNPFYVFIKPPSIVELEQRLKARNTETEESLKHRLLTAKSELEYGETPGNFDVVIENDNLEKAYEILRNFILSNYNPHCRTGESNVSRFF</sequence>
<dbReference type="InterPro" id="IPR027417">
    <property type="entry name" value="P-loop_NTPase"/>
</dbReference>
<dbReference type="STRING" id="456900.A0A151I6R0"/>
<keyword evidence="6" id="KW-0067">ATP-binding</keyword>
<dbReference type="AlphaFoldDB" id="A0A151I6R0"/>
<dbReference type="InterPro" id="IPR008145">
    <property type="entry name" value="GK/Ca_channel_bsu"/>
</dbReference>
<dbReference type="EC" id="2.7.4.8" evidence="2"/>
<keyword evidence="9" id="KW-1185">Reference proteome</keyword>
<gene>
    <name evidence="8" type="ORF">ALC62_15691</name>
</gene>
<dbReference type="InterPro" id="IPR020590">
    <property type="entry name" value="Guanylate_kinase_CS"/>
</dbReference>
<dbReference type="PANTHER" id="PTHR23117">
    <property type="entry name" value="GUANYLATE KINASE-RELATED"/>
    <property type="match status" value="1"/>
</dbReference>
<evidence type="ECO:0000256" key="3">
    <source>
        <dbReference type="ARBA" id="ARBA00022679"/>
    </source>
</evidence>
<evidence type="ECO:0000256" key="4">
    <source>
        <dbReference type="ARBA" id="ARBA00022741"/>
    </source>
</evidence>
<dbReference type="InterPro" id="IPR017665">
    <property type="entry name" value="Guanylate_kinase"/>
</dbReference>
<dbReference type="NCBIfam" id="TIGR03263">
    <property type="entry name" value="guanyl_kin"/>
    <property type="match status" value="1"/>
</dbReference>
<dbReference type="PROSITE" id="PS00856">
    <property type="entry name" value="GUANYLATE_KINASE_1"/>
    <property type="match status" value="1"/>
</dbReference>
<proteinExistence type="inferred from homology"/>
<dbReference type="PROSITE" id="PS50052">
    <property type="entry name" value="GUANYLATE_KINASE_2"/>
    <property type="match status" value="1"/>
</dbReference>
<dbReference type="GO" id="GO:0004385">
    <property type="term" value="F:GMP kinase activity"/>
    <property type="evidence" value="ECO:0007669"/>
    <property type="project" value="UniProtKB-EC"/>
</dbReference>
<protein>
    <recommendedName>
        <fullName evidence="2">guanylate kinase</fullName>
        <ecNumber evidence="2">2.7.4.8</ecNumber>
    </recommendedName>
</protein>
<dbReference type="PANTHER" id="PTHR23117:SF13">
    <property type="entry name" value="GUANYLATE KINASE"/>
    <property type="match status" value="1"/>
</dbReference>
<evidence type="ECO:0000256" key="6">
    <source>
        <dbReference type="ARBA" id="ARBA00022840"/>
    </source>
</evidence>
<dbReference type="SMART" id="SM00072">
    <property type="entry name" value="GuKc"/>
    <property type="match status" value="1"/>
</dbReference>
<evidence type="ECO:0000256" key="1">
    <source>
        <dbReference type="ARBA" id="ARBA00005790"/>
    </source>
</evidence>
<evidence type="ECO:0000313" key="8">
    <source>
        <dbReference type="EMBL" id="KYM93705.1"/>
    </source>
</evidence>
<evidence type="ECO:0000256" key="5">
    <source>
        <dbReference type="ARBA" id="ARBA00022777"/>
    </source>
</evidence>
<keyword evidence="5 8" id="KW-0418">Kinase</keyword>
<dbReference type="Proteomes" id="UP000078542">
    <property type="component" value="Unassembled WGS sequence"/>
</dbReference>
<name>A0A151I6R0_9HYME</name>
<dbReference type="SUPFAM" id="SSF52540">
    <property type="entry name" value="P-loop containing nucleoside triphosphate hydrolases"/>
    <property type="match status" value="1"/>
</dbReference>
<dbReference type="GO" id="GO:0005524">
    <property type="term" value="F:ATP binding"/>
    <property type="evidence" value="ECO:0007669"/>
    <property type="project" value="UniProtKB-KW"/>
</dbReference>
<evidence type="ECO:0000256" key="2">
    <source>
        <dbReference type="ARBA" id="ARBA00012961"/>
    </source>
</evidence>